<feature type="compositionally biased region" description="Polar residues" evidence="1">
    <location>
        <begin position="67"/>
        <end position="78"/>
    </location>
</feature>
<dbReference type="AlphaFoldDB" id="A0AAD8JQD4"/>
<evidence type="ECO:0000313" key="3">
    <source>
        <dbReference type="Proteomes" id="UP001229421"/>
    </source>
</evidence>
<sequence>MQLPKLKILLKAIKVPRGTNANPNSSWLFDSGASHHITNDLQALSLHAPYDGTEELIIGDGLPIPPTTSSGKSQPRDL</sequence>
<evidence type="ECO:0000313" key="2">
    <source>
        <dbReference type="EMBL" id="KAK1407993.1"/>
    </source>
</evidence>
<reference evidence="2" key="1">
    <citation type="journal article" date="2023" name="bioRxiv">
        <title>Improved chromosome-level genome assembly for marigold (Tagetes erecta).</title>
        <authorList>
            <person name="Jiang F."/>
            <person name="Yuan L."/>
            <person name="Wang S."/>
            <person name="Wang H."/>
            <person name="Xu D."/>
            <person name="Wang A."/>
            <person name="Fan W."/>
        </authorList>
    </citation>
    <scope>NUCLEOTIDE SEQUENCE</scope>
    <source>
        <strain evidence="2">WSJ</strain>
        <tissue evidence="2">Leaf</tissue>
    </source>
</reference>
<organism evidence="2 3">
    <name type="scientific">Tagetes erecta</name>
    <name type="common">African marigold</name>
    <dbReference type="NCBI Taxonomy" id="13708"/>
    <lineage>
        <taxon>Eukaryota</taxon>
        <taxon>Viridiplantae</taxon>
        <taxon>Streptophyta</taxon>
        <taxon>Embryophyta</taxon>
        <taxon>Tracheophyta</taxon>
        <taxon>Spermatophyta</taxon>
        <taxon>Magnoliopsida</taxon>
        <taxon>eudicotyledons</taxon>
        <taxon>Gunneridae</taxon>
        <taxon>Pentapetalae</taxon>
        <taxon>asterids</taxon>
        <taxon>campanulids</taxon>
        <taxon>Asterales</taxon>
        <taxon>Asteraceae</taxon>
        <taxon>Asteroideae</taxon>
        <taxon>Heliantheae alliance</taxon>
        <taxon>Tageteae</taxon>
        <taxon>Tagetes</taxon>
    </lineage>
</organism>
<comment type="caution">
    <text evidence="2">The sequence shown here is derived from an EMBL/GenBank/DDBJ whole genome shotgun (WGS) entry which is preliminary data.</text>
</comment>
<name>A0AAD8JQD4_TARER</name>
<evidence type="ECO:0000256" key="1">
    <source>
        <dbReference type="SAM" id="MobiDB-lite"/>
    </source>
</evidence>
<gene>
    <name evidence="2" type="ORF">QVD17_39622</name>
</gene>
<dbReference type="Proteomes" id="UP001229421">
    <property type="component" value="Unassembled WGS sequence"/>
</dbReference>
<dbReference type="EMBL" id="JAUHHV010000011">
    <property type="protein sequence ID" value="KAK1407993.1"/>
    <property type="molecule type" value="Genomic_DNA"/>
</dbReference>
<proteinExistence type="predicted"/>
<protein>
    <submittedName>
        <fullName evidence="2">Uncharacterized protein</fullName>
    </submittedName>
</protein>
<accession>A0AAD8JQD4</accession>
<feature type="region of interest" description="Disordered" evidence="1">
    <location>
        <begin position="57"/>
        <end position="78"/>
    </location>
</feature>
<keyword evidence="3" id="KW-1185">Reference proteome</keyword>